<dbReference type="AlphaFoldDB" id="E6MQK0"/>
<sequence length="64" mass="7308">HATLTIVSSRNCVGIVLLSQWMNFAILMSSWGNSVRVVLLIARGWRGTSLPRVNVRKEIQRRRC</sequence>
<feature type="non-terminal residue" evidence="1">
    <location>
        <position position="1"/>
    </location>
</feature>
<gene>
    <name evidence="1" type="ORF">HMPREF9420_1768</name>
</gene>
<reference evidence="1 2" key="1">
    <citation type="submission" date="2010-12" db="EMBL/GenBank/DDBJ databases">
        <authorList>
            <person name="Muzny D."/>
            <person name="Qin X."/>
            <person name="Deng J."/>
            <person name="Jiang H."/>
            <person name="Liu Y."/>
            <person name="Qu J."/>
            <person name="Song X.-Z."/>
            <person name="Zhang L."/>
            <person name="Thornton R."/>
            <person name="Coyle M."/>
            <person name="Francisco L."/>
            <person name="Jackson L."/>
            <person name="Javaid M."/>
            <person name="Korchina V."/>
            <person name="Kovar C."/>
            <person name="Mata R."/>
            <person name="Mathew T."/>
            <person name="Ngo R."/>
            <person name="Nguyen L."/>
            <person name="Nguyen N."/>
            <person name="Okwuonu G."/>
            <person name="Ongeri F."/>
            <person name="Pham C."/>
            <person name="Simmons D."/>
            <person name="Wilczek-Boney K."/>
            <person name="Hale W."/>
            <person name="Jakkamsetti A."/>
            <person name="Pham P."/>
            <person name="Ruth R."/>
            <person name="San Lucas F."/>
            <person name="Warren J."/>
            <person name="Zhang J."/>
            <person name="Zhao Z."/>
            <person name="Zhou C."/>
            <person name="Zhu D."/>
            <person name="Lee S."/>
            <person name="Bess C."/>
            <person name="Blankenburg K."/>
            <person name="Forbes L."/>
            <person name="Fu Q."/>
            <person name="Gubbala S."/>
            <person name="Hirani K."/>
            <person name="Jayaseelan J.C."/>
            <person name="Lara F."/>
            <person name="Munidasa M."/>
            <person name="Palculict T."/>
            <person name="Patil S."/>
            <person name="Pu L.-L."/>
            <person name="Saada N."/>
            <person name="Tang L."/>
            <person name="Weissenberger G."/>
            <person name="Zhu Y."/>
            <person name="Hemphill L."/>
            <person name="Shang Y."/>
            <person name="Youmans B."/>
            <person name="Ayvaz T."/>
            <person name="Ross M."/>
            <person name="Santibanez J."/>
            <person name="Aqrawi P."/>
            <person name="Gross S."/>
            <person name="Joshi V."/>
            <person name="Fowler G."/>
            <person name="Nazareth L."/>
            <person name="Reid J."/>
            <person name="Worley K."/>
            <person name="Petrosino J."/>
            <person name="Highlander S."/>
            <person name="Gibbs R."/>
        </authorList>
    </citation>
    <scope>NUCLEOTIDE SEQUENCE [LARGE SCALE GENOMIC DNA]</scope>
    <source>
        <strain evidence="1 2">DSM 15606</strain>
    </source>
</reference>
<dbReference type="STRING" id="888832.HMPREF9420_1768"/>
<proteinExistence type="predicted"/>
<protein>
    <submittedName>
        <fullName evidence="1">Uncharacterized protein</fullName>
    </submittedName>
</protein>
<dbReference type="HOGENOM" id="CLU_206828_0_0_10"/>
<dbReference type="EMBL" id="AEQO01000146">
    <property type="protein sequence ID" value="EFV04071.1"/>
    <property type="molecule type" value="Genomic_DNA"/>
</dbReference>
<evidence type="ECO:0000313" key="2">
    <source>
        <dbReference type="Proteomes" id="UP000003874"/>
    </source>
</evidence>
<accession>E6MQK0</accession>
<evidence type="ECO:0000313" key="1">
    <source>
        <dbReference type="EMBL" id="EFV04071.1"/>
    </source>
</evidence>
<name>E6MQK0_9BACT</name>
<dbReference type="Proteomes" id="UP000003874">
    <property type="component" value="Unassembled WGS sequence"/>
</dbReference>
<keyword evidence="2" id="KW-1185">Reference proteome</keyword>
<organism evidence="1 2">
    <name type="scientific">Segatella salivae DSM 15606</name>
    <dbReference type="NCBI Taxonomy" id="888832"/>
    <lineage>
        <taxon>Bacteria</taxon>
        <taxon>Pseudomonadati</taxon>
        <taxon>Bacteroidota</taxon>
        <taxon>Bacteroidia</taxon>
        <taxon>Bacteroidales</taxon>
        <taxon>Prevotellaceae</taxon>
        <taxon>Segatella</taxon>
    </lineage>
</organism>
<comment type="caution">
    <text evidence="1">The sequence shown here is derived from an EMBL/GenBank/DDBJ whole genome shotgun (WGS) entry which is preliminary data.</text>
</comment>